<feature type="transmembrane region" description="Helical" evidence="1">
    <location>
        <begin position="67"/>
        <end position="87"/>
    </location>
</feature>
<proteinExistence type="predicted"/>
<organism evidence="2 3">
    <name type="scientific">Mucilaginibacter gotjawali</name>
    <dbReference type="NCBI Taxonomy" id="1550579"/>
    <lineage>
        <taxon>Bacteria</taxon>
        <taxon>Pseudomonadati</taxon>
        <taxon>Bacteroidota</taxon>
        <taxon>Sphingobacteriia</taxon>
        <taxon>Sphingobacteriales</taxon>
        <taxon>Sphingobacteriaceae</taxon>
        <taxon>Mucilaginibacter</taxon>
    </lineage>
</organism>
<evidence type="ECO:0000256" key="1">
    <source>
        <dbReference type="SAM" id="Phobius"/>
    </source>
</evidence>
<name>A0A839SIA8_9SPHI</name>
<dbReference type="AlphaFoldDB" id="A0A839SIA8"/>
<keyword evidence="1" id="KW-0472">Membrane</keyword>
<feature type="transmembrane region" description="Helical" evidence="1">
    <location>
        <begin position="219"/>
        <end position="240"/>
    </location>
</feature>
<dbReference type="Proteomes" id="UP000539265">
    <property type="component" value="Unassembled WGS sequence"/>
</dbReference>
<comment type="caution">
    <text evidence="2">The sequence shown here is derived from an EMBL/GenBank/DDBJ whole genome shotgun (WGS) entry which is preliminary data.</text>
</comment>
<feature type="transmembrane region" description="Helical" evidence="1">
    <location>
        <begin position="119"/>
        <end position="139"/>
    </location>
</feature>
<keyword evidence="3" id="KW-1185">Reference proteome</keyword>
<protein>
    <recommendedName>
        <fullName evidence="4">Oligosaccharide repeat unit polymerase</fullName>
    </recommendedName>
</protein>
<accession>A0A839SIA8</accession>
<keyword evidence="1" id="KW-0812">Transmembrane</keyword>
<evidence type="ECO:0008006" key="4">
    <source>
        <dbReference type="Google" id="ProtNLM"/>
    </source>
</evidence>
<dbReference type="NCBIfam" id="NF046084">
    <property type="entry name" value="XrtY_assoc_Wzy"/>
    <property type="match status" value="1"/>
</dbReference>
<feature type="transmembrane region" description="Helical" evidence="1">
    <location>
        <begin position="385"/>
        <end position="407"/>
    </location>
</feature>
<feature type="transmembrane region" description="Helical" evidence="1">
    <location>
        <begin position="246"/>
        <end position="265"/>
    </location>
</feature>
<feature type="transmembrane region" description="Helical" evidence="1">
    <location>
        <begin position="413"/>
        <end position="434"/>
    </location>
</feature>
<feature type="transmembrane region" description="Helical" evidence="1">
    <location>
        <begin position="177"/>
        <end position="199"/>
    </location>
</feature>
<reference evidence="2" key="1">
    <citation type="submission" date="2020-08" db="EMBL/GenBank/DDBJ databases">
        <title>Genomic Encyclopedia of Type Strains, Phase III (KMG-III): the genomes of soil and plant-associated and newly described type strains.</title>
        <authorList>
            <person name="Whitman W."/>
        </authorList>
    </citation>
    <scope>NUCLEOTIDE SEQUENCE [LARGE SCALE GENOMIC DNA]</scope>
    <source>
        <strain evidence="2">CECT 8628</strain>
    </source>
</reference>
<feature type="transmembrane region" description="Helical" evidence="1">
    <location>
        <begin position="151"/>
        <end position="171"/>
    </location>
</feature>
<evidence type="ECO:0000313" key="2">
    <source>
        <dbReference type="EMBL" id="MBB3057112.1"/>
    </source>
</evidence>
<dbReference type="RefSeq" id="WP_183476108.1">
    <property type="nucleotide sequence ID" value="NZ_JACHWX010000011.1"/>
</dbReference>
<feature type="transmembrane region" description="Helical" evidence="1">
    <location>
        <begin position="7"/>
        <end position="23"/>
    </location>
</feature>
<feature type="transmembrane region" description="Helical" evidence="1">
    <location>
        <begin position="441"/>
        <end position="460"/>
    </location>
</feature>
<feature type="transmembrane region" description="Helical" evidence="1">
    <location>
        <begin position="29"/>
        <end position="46"/>
    </location>
</feature>
<dbReference type="EMBL" id="JACHWX010000011">
    <property type="protein sequence ID" value="MBB3057112.1"/>
    <property type="molecule type" value="Genomic_DNA"/>
</dbReference>
<sequence>MDKNQPIERYLVLFLPFGIALLFQSDPVLSYFIAWIGTNLIFYLTLSGWVKPLPKDRPIAEQVMRPIFLVQIIFAGYMSWSSIFYFLNLLGYDNFQKTDNIYFVIDHQKVELTALCQRYYVLGHAAFVTGILAFMKYPVKKKYFIEKEKIANMLFITAIVTLPLSVLFLRISGLQQFYFQFSSLSFIAGTLALAFAIPLKKIWNTAFCVLLYISNFYEALISGFKEPIIISVLVLGLFLYPNYKKLVTVIFVPALLILFIFLPTYNQVFRENNWSGDVDADDAYKLALDATIKSEQSGDDSNWGFLVYRLSEVDMFNEFVQSTPSNIDFYGLQLLKQSAIAVVPRAFWPSKPSTEELVMERVYDAGVIRRGANVSAKPAYIVDAYLSWGIPGILIGLFFYGAIAQLISLKAEYLFGGYTLGTALIFSGLFQIFWRGLSFEFLVNSVFWSYISMYVIFRILRYTGVLEEV</sequence>
<gene>
    <name evidence="2" type="ORF">FHS11_003540</name>
</gene>
<keyword evidence="1" id="KW-1133">Transmembrane helix</keyword>
<evidence type="ECO:0000313" key="3">
    <source>
        <dbReference type="Proteomes" id="UP000539265"/>
    </source>
</evidence>